<reference evidence="3" key="1">
    <citation type="submission" date="2023-03" db="EMBL/GenBank/DDBJ databases">
        <title>Massive genome expansion in bonnet fungi (Mycena s.s.) driven by repeated elements and novel gene families across ecological guilds.</title>
        <authorList>
            <consortium name="Lawrence Berkeley National Laboratory"/>
            <person name="Harder C.B."/>
            <person name="Miyauchi S."/>
            <person name="Viragh M."/>
            <person name="Kuo A."/>
            <person name="Thoen E."/>
            <person name="Andreopoulos B."/>
            <person name="Lu D."/>
            <person name="Skrede I."/>
            <person name="Drula E."/>
            <person name="Henrissat B."/>
            <person name="Morin E."/>
            <person name="Kohler A."/>
            <person name="Barry K."/>
            <person name="LaButti K."/>
            <person name="Morin E."/>
            <person name="Salamov A."/>
            <person name="Lipzen A."/>
            <person name="Mereny Z."/>
            <person name="Hegedus B."/>
            <person name="Baldrian P."/>
            <person name="Stursova M."/>
            <person name="Weitz H."/>
            <person name="Taylor A."/>
            <person name="Grigoriev I.V."/>
            <person name="Nagy L.G."/>
            <person name="Martin F."/>
            <person name="Kauserud H."/>
        </authorList>
    </citation>
    <scope>NUCLEOTIDE SEQUENCE</scope>
    <source>
        <strain evidence="3">9284</strain>
    </source>
</reference>
<feature type="signal peptide" evidence="2">
    <location>
        <begin position="1"/>
        <end position="29"/>
    </location>
</feature>
<evidence type="ECO:0000256" key="1">
    <source>
        <dbReference type="SAM" id="MobiDB-lite"/>
    </source>
</evidence>
<feature type="region of interest" description="Disordered" evidence="1">
    <location>
        <begin position="87"/>
        <end position="106"/>
    </location>
</feature>
<dbReference type="AlphaFoldDB" id="A0AAD7BBG7"/>
<feature type="chain" id="PRO_5042222523" evidence="2">
    <location>
        <begin position="30"/>
        <end position="225"/>
    </location>
</feature>
<sequence length="225" mass="24163">MSVHPHSRSPSVCALTVFVSLSGIGGGTSQVWEGEEECTRALSRPSWPGVEVRMPPHAAGKIIPQAKELLASILIQIAGGALYSDSSVQRSSSKDSNPSPPPAFLIPASYTQPNTDVIHSKEVISVAVETATRPQSRLLNPHSDPQNPLSESSDSLAMVLATGGRAICYYSFHEPGGIWELLYWRLLSGSNGWLSRPDDSRTIHPDLLCGYILTSPALEDQHSPA</sequence>
<proteinExistence type="predicted"/>
<dbReference type="Proteomes" id="UP001221142">
    <property type="component" value="Unassembled WGS sequence"/>
</dbReference>
<keyword evidence="4" id="KW-1185">Reference proteome</keyword>
<evidence type="ECO:0000313" key="3">
    <source>
        <dbReference type="EMBL" id="KAJ7615844.1"/>
    </source>
</evidence>
<evidence type="ECO:0000313" key="4">
    <source>
        <dbReference type="Proteomes" id="UP001221142"/>
    </source>
</evidence>
<accession>A0AAD7BBG7</accession>
<gene>
    <name evidence="3" type="ORF">FB45DRAFT_1008106</name>
</gene>
<protein>
    <submittedName>
        <fullName evidence="3">Uncharacterized protein</fullName>
    </submittedName>
</protein>
<dbReference type="EMBL" id="JARKIF010000023">
    <property type="protein sequence ID" value="KAJ7615844.1"/>
    <property type="molecule type" value="Genomic_DNA"/>
</dbReference>
<comment type="caution">
    <text evidence="3">The sequence shown here is derived from an EMBL/GenBank/DDBJ whole genome shotgun (WGS) entry which is preliminary data.</text>
</comment>
<name>A0AAD7BBG7_9AGAR</name>
<organism evidence="3 4">
    <name type="scientific">Roridomyces roridus</name>
    <dbReference type="NCBI Taxonomy" id="1738132"/>
    <lineage>
        <taxon>Eukaryota</taxon>
        <taxon>Fungi</taxon>
        <taxon>Dikarya</taxon>
        <taxon>Basidiomycota</taxon>
        <taxon>Agaricomycotina</taxon>
        <taxon>Agaricomycetes</taxon>
        <taxon>Agaricomycetidae</taxon>
        <taxon>Agaricales</taxon>
        <taxon>Marasmiineae</taxon>
        <taxon>Mycenaceae</taxon>
        <taxon>Roridomyces</taxon>
    </lineage>
</organism>
<feature type="compositionally biased region" description="Low complexity" evidence="1">
    <location>
        <begin position="87"/>
        <end position="97"/>
    </location>
</feature>
<evidence type="ECO:0000256" key="2">
    <source>
        <dbReference type="SAM" id="SignalP"/>
    </source>
</evidence>
<keyword evidence="2" id="KW-0732">Signal</keyword>